<keyword evidence="1" id="KW-0472">Membrane</keyword>
<dbReference type="InterPro" id="IPR029044">
    <property type="entry name" value="Nucleotide-diphossugar_trans"/>
</dbReference>
<reference evidence="4" key="1">
    <citation type="journal article" date="2019" name="Int. J. Syst. Evol. Microbiol.">
        <title>The Global Catalogue of Microorganisms (GCM) 10K type strain sequencing project: providing services to taxonomists for standard genome sequencing and annotation.</title>
        <authorList>
            <consortium name="The Broad Institute Genomics Platform"/>
            <consortium name="The Broad Institute Genome Sequencing Center for Infectious Disease"/>
            <person name="Wu L."/>
            <person name="Ma J."/>
        </authorList>
    </citation>
    <scope>NUCLEOTIDE SEQUENCE [LARGE SCALE GENOMIC DNA]</scope>
    <source>
        <strain evidence="4">JCM 17705</strain>
    </source>
</reference>
<dbReference type="CDD" id="cd04187">
    <property type="entry name" value="DPM1_like_bac"/>
    <property type="match status" value="1"/>
</dbReference>
<dbReference type="Proteomes" id="UP001500582">
    <property type="component" value="Unassembled WGS sequence"/>
</dbReference>
<dbReference type="Pfam" id="PF00535">
    <property type="entry name" value="Glycos_transf_2"/>
    <property type="match status" value="1"/>
</dbReference>
<proteinExistence type="predicted"/>
<dbReference type="Gene3D" id="3.90.550.10">
    <property type="entry name" value="Spore Coat Polysaccharide Biosynthesis Protein SpsA, Chain A"/>
    <property type="match status" value="1"/>
</dbReference>
<feature type="domain" description="Glycosyltransferase 2-like" evidence="2">
    <location>
        <begin position="5"/>
        <end position="169"/>
    </location>
</feature>
<evidence type="ECO:0000256" key="1">
    <source>
        <dbReference type="SAM" id="Phobius"/>
    </source>
</evidence>
<dbReference type="PANTHER" id="PTHR48090:SF8">
    <property type="entry name" value="GLYCOSYLTRANSFERASE CSBB-RELATED"/>
    <property type="match status" value="1"/>
</dbReference>
<dbReference type="PANTHER" id="PTHR48090">
    <property type="entry name" value="UNDECAPRENYL-PHOSPHATE 4-DEOXY-4-FORMAMIDO-L-ARABINOSE TRANSFERASE-RELATED"/>
    <property type="match status" value="1"/>
</dbReference>
<evidence type="ECO:0000259" key="2">
    <source>
        <dbReference type="Pfam" id="PF00535"/>
    </source>
</evidence>
<feature type="transmembrane region" description="Helical" evidence="1">
    <location>
        <begin position="261"/>
        <end position="287"/>
    </location>
</feature>
<keyword evidence="1" id="KW-0812">Transmembrane</keyword>
<protein>
    <submittedName>
        <fullName evidence="3">Glycosyltransferase family 2 protein</fullName>
    </submittedName>
</protein>
<organism evidence="3 4">
    <name type="scientific">Mucilaginibacter gynuensis</name>
    <dbReference type="NCBI Taxonomy" id="1302236"/>
    <lineage>
        <taxon>Bacteria</taxon>
        <taxon>Pseudomonadati</taxon>
        <taxon>Bacteroidota</taxon>
        <taxon>Sphingobacteriia</taxon>
        <taxon>Sphingobacteriales</taxon>
        <taxon>Sphingobacteriaceae</taxon>
        <taxon>Mucilaginibacter</taxon>
    </lineage>
</organism>
<comment type="caution">
    <text evidence="3">The sequence shown here is derived from an EMBL/GenBank/DDBJ whole genome shotgun (WGS) entry which is preliminary data.</text>
</comment>
<feature type="transmembrane region" description="Helical" evidence="1">
    <location>
        <begin position="228"/>
        <end position="255"/>
    </location>
</feature>
<sequence>MKKISIVVPAHNEEKNIAALVSELYKLFSNLAYDFECIFVDDGSKDNTLNEIKIQTEIHPEVHYVELARNFGKDQALQAGIQMATGDAVITMDADLQHPPQLITEMVKYWEQDYDVVYTYREKTNAHAKTYQKVSSKLFYKGLNMLSDIQLEDGIADFRLLDKKVVQQLRQLNEYEIFFRGMVKWVGFRQIGIPYNPAERLSGEASYSFFKLFKLAINSIMSFSVKPLYMVTGVGIVFSVGSLLYIPYIIISYLLHINVSGWASIIATIAFFGGLQLFVLGIIGMYLGKLFMQAKQRPSFIIRSANFIKTDYDLVKL</sequence>
<name>A0ABP8H745_9SPHI</name>
<keyword evidence="1" id="KW-1133">Transmembrane helix</keyword>
<gene>
    <name evidence="3" type="ORF">GCM10023149_43030</name>
</gene>
<evidence type="ECO:0000313" key="3">
    <source>
        <dbReference type="EMBL" id="GAA4335178.1"/>
    </source>
</evidence>
<dbReference type="InterPro" id="IPR001173">
    <property type="entry name" value="Glyco_trans_2-like"/>
</dbReference>
<dbReference type="SUPFAM" id="SSF53448">
    <property type="entry name" value="Nucleotide-diphospho-sugar transferases"/>
    <property type="match status" value="1"/>
</dbReference>
<evidence type="ECO:0000313" key="4">
    <source>
        <dbReference type="Proteomes" id="UP001500582"/>
    </source>
</evidence>
<dbReference type="RefSeq" id="WP_345213247.1">
    <property type="nucleotide sequence ID" value="NZ_BAABFT010000015.1"/>
</dbReference>
<accession>A0ABP8H745</accession>
<dbReference type="InterPro" id="IPR050256">
    <property type="entry name" value="Glycosyltransferase_2"/>
</dbReference>
<dbReference type="EMBL" id="BAABFT010000015">
    <property type="protein sequence ID" value="GAA4335178.1"/>
    <property type="molecule type" value="Genomic_DNA"/>
</dbReference>
<keyword evidence="4" id="KW-1185">Reference proteome</keyword>